<sequence>MSVEYFDRPPPRRLRKVVGALVLAAAVAIGIITPPALPAEATDPMEGYLFAYFAGEGTADGEQIRFAVSRGNNAIEYDVLNQGRPILVSTVGTRGVRDPHLLRKLDGSFVLIATDLRIYGNGNWDASQRTGSRSIVVWESTDLVNWSAPRLQTVADATAGNVWAPEAIWDPSLNAYVVFWASKIYSTSDPSHTGNTYNKMLYATTTDFRTFSAPSVWKDPGYSVIDSTVIANAGSFYRFTKDERGTGTSSPCGKFIIQERSTVLTSTNYTFQRDCIGQGSVGAGEGPTIVKSNIENRWYLFIDEFGGRGYVPFTTTDLTSGTWTEVANAALPNNPRHGSVMPITRAELLRLAGATTQVAPTLGNTSMRATTAGYTNFYWRHRDYVGVTAATTSSSSTVEKLDSTFTVVSGLANSSCASFRSRNFPDRYLRHYGLALRLDTATTATANADATFCAVPGKSGTGVSWRSYNVPTRFIRHYNSALYISSSGGTNAFDSTTNFNADVTWAYSSPWG</sequence>
<reference evidence="2 3" key="1">
    <citation type="submission" date="2017-09" db="EMBL/GenBank/DDBJ databases">
        <authorList>
            <person name="Ehlers B."/>
            <person name="Leendertz F.H."/>
        </authorList>
    </citation>
    <scope>NUCLEOTIDE SEQUENCE [LARGE SCALE GENOMIC DNA]</scope>
    <source>
        <strain evidence="2 3">CGMCC 1.05381</strain>
    </source>
</reference>
<accession>A0A2C9A3G8</accession>
<keyword evidence="2" id="KW-0378">Hydrolase</keyword>
<dbReference type="InterPro" id="IPR023296">
    <property type="entry name" value="Glyco_hydro_beta-prop_sf"/>
</dbReference>
<dbReference type="AlphaFoldDB" id="A0A2C9A3G8"/>
<evidence type="ECO:0000259" key="1">
    <source>
        <dbReference type="Pfam" id="PF05270"/>
    </source>
</evidence>
<dbReference type="InterPro" id="IPR050727">
    <property type="entry name" value="GH43_arabinanases"/>
</dbReference>
<proteinExistence type="predicted"/>
<evidence type="ECO:0000313" key="3">
    <source>
        <dbReference type="Proteomes" id="UP000219440"/>
    </source>
</evidence>
<dbReference type="InterPro" id="IPR036195">
    <property type="entry name" value="AbfB_ABD_sf"/>
</dbReference>
<organism evidence="2 3">
    <name type="scientific">Salinibacterium xinjiangense</name>
    <dbReference type="NCBI Taxonomy" id="386302"/>
    <lineage>
        <taxon>Bacteria</taxon>
        <taxon>Bacillati</taxon>
        <taxon>Actinomycetota</taxon>
        <taxon>Actinomycetes</taxon>
        <taxon>Micrococcales</taxon>
        <taxon>Microbacteriaceae</taxon>
        <taxon>Salinibacterium</taxon>
    </lineage>
</organism>
<dbReference type="PANTHER" id="PTHR43301:SF3">
    <property type="entry name" value="ARABINAN ENDO-1,5-ALPHA-L-ARABINOSIDASE A-RELATED"/>
    <property type="match status" value="1"/>
</dbReference>
<dbReference type="Gene3D" id="2.80.10.50">
    <property type="match status" value="1"/>
</dbReference>
<dbReference type="Gene3D" id="2.115.10.20">
    <property type="entry name" value="Glycosyl hydrolase domain, family 43"/>
    <property type="match status" value="1"/>
</dbReference>
<dbReference type="Proteomes" id="UP000219440">
    <property type="component" value="Unassembled WGS sequence"/>
</dbReference>
<dbReference type="SUPFAM" id="SSF75005">
    <property type="entry name" value="Arabinanase/levansucrase/invertase"/>
    <property type="match status" value="1"/>
</dbReference>
<feature type="domain" description="Alpha-L-arabinofuranosidase B arabinose-binding" evidence="1">
    <location>
        <begin position="367"/>
        <end position="506"/>
    </location>
</feature>
<dbReference type="PANTHER" id="PTHR43301">
    <property type="entry name" value="ARABINAN ENDO-1,5-ALPHA-L-ARABINOSIDASE"/>
    <property type="match status" value="1"/>
</dbReference>
<protein>
    <submittedName>
        <fullName evidence="2">Glycosyl hydrolases family 43</fullName>
    </submittedName>
</protein>
<gene>
    <name evidence="2" type="ORF">SAMN06296378_2918</name>
</gene>
<dbReference type="GO" id="GO:0046556">
    <property type="term" value="F:alpha-L-arabinofuranosidase activity"/>
    <property type="evidence" value="ECO:0007669"/>
    <property type="project" value="InterPro"/>
</dbReference>
<dbReference type="EMBL" id="OCST01000006">
    <property type="protein sequence ID" value="SOE74007.1"/>
    <property type="molecule type" value="Genomic_DNA"/>
</dbReference>
<dbReference type="SUPFAM" id="SSF110221">
    <property type="entry name" value="AbfB domain"/>
    <property type="match status" value="1"/>
</dbReference>
<dbReference type="Pfam" id="PF05270">
    <property type="entry name" value="AbfB"/>
    <property type="match status" value="1"/>
</dbReference>
<dbReference type="InterPro" id="IPR007934">
    <property type="entry name" value="AbfB_ABD"/>
</dbReference>
<evidence type="ECO:0000313" key="2">
    <source>
        <dbReference type="EMBL" id="SOE74007.1"/>
    </source>
</evidence>
<dbReference type="GO" id="GO:0046373">
    <property type="term" value="P:L-arabinose metabolic process"/>
    <property type="evidence" value="ECO:0007669"/>
    <property type="project" value="InterPro"/>
</dbReference>
<name>A0A2C9A3G8_9MICO</name>
<dbReference type="CDD" id="cd08983">
    <property type="entry name" value="GH43_Bt3655-like"/>
    <property type="match status" value="1"/>
</dbReference>
<dbReference type="CDD" id="cd23399">
    <property type="entry name" value="beta-trefoil_ABD_ABFB"/>
    <property type="match status" value="1"/>
</dbReference>
<keyword evidence="3" id="KW-1185">Reference proteome</keyword>